<gene>
    <name evidence="6" type="ORF">AO370_1540</name>
</gene>
<comment type="subcellular location">
    <subcellularLocation>
        <location evidence="1">Target cell</location>
        <location evidence="1">Target cell cytoplasm</location>
    </subcellularLocation>
</comment>
<evidence type="ECO:0000259" key="5">
    <source>
        <dbReference type="Pfam" id="PF04829"/>
    </source>
</evidence>
<dbReference type="Pfam" id="PF04829">
    <property type="entry name" value="PT-VENN"/>
    <property type="match status" value="1"/>
</dbReference>
<dbReference type="EMBL" id="LXHQ01000040">
    <property type="protein sequence ID" value="OAV23931.1"/>
    <property type="molecule type" value="Genomic_DNA"/>
</dbReference>
<evidence type="ECO:0000313" key="6">
    <source>
        <dbReference type="EMBL" id="OAV23931.1"/>
    </source>
</evidence>
<keyword evidence="2" id="KW-0800">Toxin</keyword>
<accession>A0AB36DM36</accession>
<feature type="domain" description="VENN motif-containing" evidence="5">
    <location>
        <begin position="54"/>
        <end position="97"/>
    </location>
</feature>
<sequence length="332" mass="35786">MEDANWLLHKIAHAAAGCAAGALQKDCESGAIGAAVGEVVAGLMPDPANGIEYTDIEKQRIKQLGGLAAGVVAAYVGQDVYTASKFAETAIENNSLVKLTTTIGKALVKSLEQFNRVKNARRAAGNNTPISVKEMGKILKDSGDSELMDIAGDILTIFDSRAPMLSRTLSAIDLVVGTDLNPAKVKLGSQQIKGLKNDKAHVQRVYQTKTDVVSRINLSGRDFQNSAAKALGVKQNTKATRVTTEKDGEILVIPDAFDGKGNIIEFKNVKYLSDTAQFRGYAATNKPIHLVINTHSTYSETIKNTIKQSAGVIQRYDPESKKLTTIADWRKR</sequence>
<comment type="caution">
    <text evidence="6">The sequence shown here is derived from an EMBL/GenBank/DDBJ whole genome shotgun (WGS) entry which is preliminary data.</text>
</comment>
<dbReference type="AlphaFoldDB" id="A0AB36DM36"/>
<evidence type="ECO:0000256" key="1">
    <source>
        <dbReference type="ARBA" id="ARBA00004219"/>
    </source>
</evidence>
<keyword evidence="4" id="KW-0843">Virulence</keyword>
<reference evidence="6 7" key="1">
    <citation type="journal article" date="2016" name="Genome Biol. Evol.">
        <title>Comparative Genomic Analyses of the Moraxella catarrhalis Serosensitive and Seroresistant Lineages Demonstrate Their Independent Evolution.</title>
        <authorList>
            <person name="Earl J.P."/>
            <person name="de Vries S.P."/>
            <person name="Ahmed A."/>
            <person name="Powell E."/>
            <person name="Schultz M.P."/>
            <person name="Hermans P.W."/>
            <person name="Hill D.J."/>
            <person name="Zhou Z."/>
            <person name="Constantinidou C.I."/>
            <person name="Hu F.Z."/>
            <person name="Bootsma H.J."/>
            <person name="Ehrlich G.D."/>
        </authorList>
    </citation>
    <scope>NUCLEOTIDE SEQUENCE [LARGE SCALE GENOMIC DNA]</scope>
    <source>
        <strain evidence="6 7">F23</strain>
    </source>
</reference>
<dbReference type="InterPro" id="IPR006914">
    <property type="entry name" value="VENN_dom"/>
</dbReference>
<proteinExistence type="predicted"/>
<organism evidence="6 7">
    <name type="scientific">Moraxella catarrhalis</name>
    <name type="common">Branhamella catarrhalis</name>
    <dbReference type="NCBI Taxonomy" id="480"/>
    <lineage>
        <taxon>Bacteria</taxon>
        <taxon>Pseudomonadati</taxon>
        <taxon>Pseudomonadota</taxon>
        <taxon>Gammaproteobacteria</taxon>
        <taxon>Moraxellales</taxon>
        <taxon>Moraxellaceae</taxon>
        <taxon>Moraxella</taxon>
    </lineage>
</organism>
<dbReference type="GO" id="GO:0090729">
    <property type="term" value="F:toxin activity"/>
    <property type="evidence" value="ECO:0007669"/>
    <property type="project" value="UniProtKB-KW"/>
</dbReference>
<evidence type="ECO:0000256" key="4">
    <source>
        <dbReference type="ARBA" id="ARBA00023026"/>
    </source>
</evidence>
<name>A0AB36DM36_MORCA</name>
<keyword evidence="3" id="KW-1266">Target cell cytoplasm</keyword>
<evidence type="ECO:0000313" key="7">
    <source>
        <dbReference type="Proteomes" id="UP000078295"/>
    </source>
</evidence>
<dbReference type="Proteomes" id="UP000078295">
    <property type="component" value="Unassembled WGS sequence"/>
</dbReference>
<evidence type="ECO:0000256" key="3">
    <source>
        <dbReference type="ARBA" id="ARBA00022913"/>
    </source>
</evidence>
<protein>
    <submittedName>
        <fullName evidence="6">Hemagglutinin/hemolysin-related protein</fullName>
    </submittedName>
</protein>
<evidence type="ECO:0000256" key="2">
    <source>
        <dbReference type="ARBA" id="ARBA00022656"/>
    </source>
</evidence>